<reference evidence="8" key="1">
    <citation type="submission" date="2016-05" db="EMBL/GenBank/DDBJ databases">
        <title>Comparative genomics of biotechnologically important yeasts.</title>
        <authorList>
            <consortium name="DOE Joint Genome Institute"/>
            <person name="Riley R."/>
            <person name="Haridas S."/>
            <person name="Wolfe K.H."/>
            <person name="Lopes M.R."/>
            <person name="Hittinger C.T."/>
            <person name="Goker M."/>
            <person name="Salamov A."/>
            <person name="Wisecaver J."/>
            <person name="Long T.M."/>
            <person name="Aerts A.L."/>
            <person name="Barry K."/>
            <person name="Choi C."/>
            <person name="Clum A."/>
            <person name="Coughlan A.Y."/>
            <person name="Deshpande S."/>
            <person name="Douglass A.P."/>
            <person name="Hanson S.J."/>
            <person name="Klenk H.-P."/>
            <person name="Labutti K."/>
            <person name="Lapidus A."/>
            <person name="Lindquist E."/>
            <person name="Lipzen A."/>
            <person name="Meier-Kolthoff J.P."/>
            <person name="Ohm R.A."/>
            <person name="Otillar R.P."/>
            <person name="Pangilinan J."/>
            <person name="Peng Y."/>
            <person name="Rokas A."/>
            <person name="Rosa C.A."/>
            <person name="Scheuner C."/>
            <person name="Sibirny A.A."/>
            <person name="Slot J.C."/>
            <person name="Stielow J.B."/>
            <person name="Sun H."/>
            <person name="Kurtzman C.P."/>
            <person name="Blackwell M."/>
            <person name="Grigoriev I.V."/>
            <person name="Jeffries T.W."/>
        </authorList>
    </citation>
    <scope>NUCLEOTIDE SEQUENCE [LARGE SCALE GENOMIC DNA]</scope>
    <source>
        <strain evidence="8">NRRL Y-12698</strain>
    </source>
</reference>
<evidence type="ECO:0000313" key="7">
    <source>
        <dbReference type="EMBL" id="ODQ79858.1"/>
    </source>
</evidence>
<evidence type="ECO:0000256" key="3">
    <source>
        <dbReference type="ARBA" id="ARBA00022989"/>
    </source>
</evidence>
<evidence type="ECO:0008006" key="9">
    <source>
        <dbReference type="Google" id="ProtNLM"/>
    </source>
</evidence>
<evidence type="ECO:0000256" key="6">
    <source>
        <dbReference type="SAM" id="SignalP"/>
    </source>
</evidence>
<dbReference type="InterPro" id="IPR007271">
    <property type="entry name" value="Nuc_sug_transpt"/>
</dbReference>
<feature type="transmembrane region" description="Helical" evidence="5">
    <location>
        <begin position="244"/>
        <end position="264"/>
    </location>
</feature>
<evidence type="ECO:0000256" key="4">
    <source>
        <dbReference type="ARBA" id="ARBA00023136"/>
    </source>
</evidence>
<gene>
    <name evidence="7" type="ORF">BABINDRAFT_161534</name>
</gene>
<proteinExistence type="predicted"/>
<dbReference type="SUPFAM" id="SSF103481">
    <property type="entry name" value="Multidrug resistance efflux transporter EmrE"/>
    <property type="match status" value="1"/>
</dbReference>
<keyword evidence="8" id="KW-1185">Reference proteome</keyword>
<feature type="transmembrane region" description="Helical" evidence="5">
    <location>
        <begin position="203"/>
        <end position="223"/>
    </location>
</feature>
<feature type="transmembrane region" description="Helical" evidence="5">
    <location>
        <begin position="121"/>
        <end position="142"/>
    </location>
</feature>
<dbReference type="STRING" id="984486.A0A1E3QQE7"/>
<comment type="subcellular location">
    <subcellularLocation>
        <location evidence="1">Membrane</location>
        <topology evidence="1">Multi-pass membrane protein</topology>
    </subcellularLocation>
</comment>
<dbReference type="GO" id="GO:0015165">
    <property type="term" value="F:pyrimidine nucleotide-sugar transmembrane transporter activity"/>
    <property type="evidence" value="ECO:0007669"/>
    <property type="project" value="InterPro"/>
</dbReference>
<feature type="signal peptide" evidence="6">
    <location>
        <begin position="1"/>
        <end position="21"/>
    </location>
</feature>
<dbReference type="Pfam" id="PF04142">
    <property type="entry name" value="Nuc_sug_transp"/>
    <property type="match status" value="1"/>
</dbReference>
<dbReference type="GO" id="GO:0000139">
    <property type="term" value="C:Golgi membrane"/>
    <property type="evidence" value="ECO:0007669"/>
    <property type="project" value="InterPro"/>
</dbReference>
<dbReference type="Proteomes" id="UP000094336">
    <property type="component" value="Unassembled WGS sequence"/>
</dbReference>
<dbReference type="PIRSF" id="PIRSF036436">
    <property type="entry name" value="UCP036436"/>
    <property type="match status" value="1"/>
</dbReference>
<feature type="chain" id="PRO_5009134334" description="Sugar phosphate transporter domain-containing protein" evidence="6">
    <location>
        <begin position="22"/>
        <end position="399"/>
    </location>
</feature>
<evidence type="ECO:0000313" key="8">
    <source>
        <dbReference type="Proteomes" id="UP000094336"/>
    </source>
</evidence>
<dbReference type="OrthoDB" id="408493at2759"/>
<dbReference type="InterPro" id="IPR012404">
    <property type="entry name" value="UCP036436"/>
</dbReference>
<keyword evidence="2 5" id="KW-0812">Transmembrane</keyword>
<keyword evidence="4 5" id="KW-0472">Membrane</keyword>
<feature type="transmembrane region" description="Helical" evidence="5">
    <location>
        <begin position="53"/>
        <end position="73"/>
    </location>
</feature>
<feature type="transmembrane region" description="Helical" evidence="5">
    <location>
        <begin position="149"/>
        <end position="168"/>
    </location>
</feature>
<evidence type="ECO:0000256" key="1">
    <source>
        <dbReference type="ARBA" id="ARBA00004141"/>
    </source>
</evidence>
<dbReference type="RefSeq" id="XP_018985186.1">
    <property type="nucleotide sequence ID" value="XM_019128860.1"/>
</dbReference>
<protein>
    <recommendedName>
        <fullName evidence="9">Sugar phosphate transporter domain-containing protein</fullName>
    </recommendedName>
</protein>
<feature type="transmembrane region" description="Helical" evidence="5">
    <location>
        <begin position="284"/>
        <end position="309"/>
    </location>
</feature>
<evidence type="ECO:0000256" key="2">
    <source>
        <dbReference type="ARBA" id="ARBA00022692"/>
    </source>
</evidence>
<feature type="transmembrane region" description="Helical" evidence="5">
    <location>
        <begin position="344"/>
        <end position="367"/>
    </location>
</feature>
<feature type="transmembrane region" description="Helical" evidence="5">
    <location>
        <begin position="94"/>
        <end position="115"/>
    </location>
</feature>
<dbReference type="PANTHER" id="PTHR13146">
    <property type="match status" value="1"/>
</dbReference>
<organism evidence="7 8">
    <name type="scientific">Babjeviella inositovora NRRL Y-12698</name>
    <dbReference type="NCBI Taxonomy" id="984486"/>
    <lineage>
        <taxon>Eukaryota</taxon>
        <taxon>Fungi</taxon>
        <taxon>Dikarya</taxon>
        <taxon>Ascomycota</taxon>
        <taxon>Saccharomycotina</taxon>
        <taxon>Pichiomycetes</taxon>
        <taxon>Serinales incertae sedis</taxon>
        <taxon>Babjeviella</taxon>
    </lineage>
</organism>
<dbReference type="PANTHER" id="PTHR13146:SF0">
    <property type="entry name" value="SOLUTE CARRIER FAMILY 35 MEMBER F6"/>
    <property type="match status" value="1"/>
</dbReference>
<keyword evidence="3 5" id="KW-1133">Transmembrane helix</keyword>
<evidence type="ECO:0000256" key="5">
    <source>
        <dbReference type="SAM" id="Phobius"/>
    </source>
</evidence>
<dbReference type="InterPro" id="IPR037185">
    <property type="entry name" value="EmrE-like"/>
</dbReference>
<name>A0A1E3QQE7_9ASCO</name>
<keyword evidence="6" id="KW-0732">Signal</keyword>
<dbReference type="Gene3D" id="1.10.3730.20">
    <property type="match status" value="1"/>
</dbReference>
<dbReference type="EMBL" id="KV454431">
    <property type="protein sequence ID" value="ODQ79858.1"/>
    <property type="molecule type" value="Genomic_DNA"/>
</dbReference>
<accession>A0A1E3QQE7</accession>
<dbReference type="AlphaFoldDB" id="A0A1E3QQE7"/>
<sequence>MANNSLVIILLVVGTVTTGAANSLFTKYQDNQCVAHCDSKNPVYFDQPVLQTLQMFLGEVLCLLTYALLKLFTRHQVEQPTNARGRQHLSGVKTAILAIPACCDILATTLMNVGLTMIPVSIYQMTRGSIILFVALFSVVFLRSRINRLEWTALFLVVLGVAIVGIAGSSNEPKKELNDLAALVASGGLRKFSLKGLSPLTQLVAGMVLILVAEIFTASQFVVEEFFLSRYTVEPVLIVGYEGAFGALITFIGMCVLHWVFAYGDEPKHGSTSSLNMVLAFKDLFASPAILVSSLFIMLSIAVFNFCGINITHKVSSTSRSTVDTSRTLLVWLVSLALKWEKWSWLQAFGFVVLVCGTLIFNKVVVIHDQFLPSLLKQGVAAQDESTESSPLLRDSGVE</sequence>
<dbReference type="GeneID" id="30146713"/>